<evidence type="ECO:0000313" key="7">
    <source>
        <dbReference type="EMBL" id="KAF2719412.1"/>
    </source>
</evidence>
<reference evidence="7" key="1">
    <citation type="journal article" date="2020" name="Stud. Mycol.">
        <title>101 Dothideomycetes genomes: a test case for predicting lifestyles and emergence of pathogens.</title>
        <authorList>
            <person name="Haridas S."/>
            <person name="Albert R."/>
            <person name="Binder M."/>
            <person name="Bloem J."/>
            <person name="Labutti K."/>
            <person name="Salamov A."/>
            <person name="Andreopoulos B."/>
            <person name="Baker S."/>
            <person name="Barry K."/>
            <person name="Bills G."/>
            <person name="Bluhm B."/>
            <person name="Cannon C."/>
            <person name="Castanera R."/>
            <person name="Culley D."/>
            <person name="Daum C."/>
            <person name="Ezra D."/>
            <person name="Gonzalez J."/>
            <person name="Henrissat B."/>
            <person name="Kuo A."/>
            <person name="Liang C."/>
            <person name="Lipzen A."/>
            <person name="Lutzoni F."/>
            <person name="Magnuson J."/>
            <person name="Mondo S."/>
            <person name="Nolan M."/>
            <person name="Ohm R."/>
            <person name="Pangilinan J."/>
            <person name="Park H.-J."/>
            <person name="Ramirez L."/>
            <person name="Alfaro M."/>
            <person name="Sun H."/>
            <person name="Tritt A."/>
            <person name="Yoshinaga Y."/>
            <person name="Zwiers L.-H."/>
            <person name="Turgeon B."/>
            <person name="Goodwin S."/>
            <person name="Spatafora J."/>
            <person name="Crous P."/>
            <person name="Grigoriev I."/>
        </authorList>
    </citation>
    <scope>NUCLEOTIDE SEQUENCE</scope>
    <source>
        <strain evidence="7">CBS 116435</strain>
    </source>
</reference>
<keyword evidence="3 5" id="KW-0479">Metal-binding</keyword>
<dbReference type="PRINTS" id="PR00385">
    <property type="entry name" value="P450"/>
</dbReference>
<gene>
    <name evidence="7" type="ORF">K431DRAFT_296013</name>
</gene>
<dbReference type="InterPro" id="IPR002401">
    <property type="entry name" value="Cyt_P450_E_grp-I"/>
</dbReference>
<comment type="cofactor">
    <cofactor evidence="1 5">
        <name>heme</name>
        <dbReference type="ChEBI" id="CHEBI:30413"/>
    </cofactor>
</comment>
<dbReference type="SUPFAM" id="SSF48264">
    <property type="entry name" value="Cytochrome P450"/>
    <property type="match status" value="1"/>
</dbReference>
<accession>A0A9P4UKU3</accession>
<dbReference type="GO" id="GO:0016705">
    <property type="term" value="F:oxidoreductase activity, acting on paired donors, with incorporation or reduction of molecular oxygen"/>
    <property type="evidence" value="ECO:0007669"/>
    <property type="project" value="InterPro"/>
</dbReference>
<dbReference type="PANTHER" id="PTHR24305">
    <property type="entry name" value="CYTOCHROME P450"/>
    <property type="match status" value="1"/>
</dbReference>
<dbReference type="InterPro" id="IPR050121">
    <property type="entry name" value="Cytochrome_P450_monoxygenase"/>
</dbReference>
<dbReference type="EMBL" id="MU003811">
    <property type="protein sequence ID" value="KAF2719412.1"/>
    <property type="molecule type" value="Genomic_DNA"/>
</dbReference>
<keyword evidence="6" id="KW-0503">Monooxygenase</keyword>
<dbReference type="Pfam" id="PF00067">
    <property type="entry name" value="p450"/>
    <property type="match status" value="2"/>
</dbReference>
<feature type="binding site" description="axial binding residue" evidence="5">
    <location>
        <position position="514"/>
    </location>
    <ligand>
        <name>heme</name>
        <dbReference type="ChEBI" id="CHEBI:30413"/>
    </ligand>
    <ligandPart>
        <name>Fe</name>
        <dbReference type="ChEBI" id="CHEBI:18248"/>
    </ligandPart>
</feature>
<dbReference type="AlphaFoldDB" id="A0A9P4UKU3"/>
<evidence type="ECO:0000256" key="2">
    <source>
        <dbReference type="ARBA" id="ARBA00010617"/>
    </source>
</evidence>
<evidence type="ECO:0000256" key="4">
    <source>
        <dbReference type="ARBA" id="ARBA00023004"/>
    </source>
</evidence>
<protein>
    <submittedName>
        <fullName evidence="7">Cytochrome P450</fullName>
    </submittedName>
</protein>
<dbReference type="GO" id="GO:0020037">
    <property type="term" value="F:heme binding"/>
    <property type="evidence" value="ECO:0007669"/>
    <property type="project" value="InterPro"/>
</dbReference>
<sequence>MTTLGLAAGALLVVGYWLYRAMIPKPIPGIPYHKPSGSRMFGDVPDAMAWNMRTREMVSFLQFRCTELNTPICQVFVRPFKNPWVVICDAQESVDIMARRVREFDRSDFFGDLFTAHIPHNQVGMKTTDEWRAHRRLMADTMAPDFLNNVAAEQLYIGTHDILELWTEKMRLAAGRPFDAEQDIYQGLLDAIWATAFGQTIGTTRAQIDLLSNVNKVEGSEDIDSAAIFPKAKNPAAFDALITLTHSSEIPMNSPLPRLHYRFALKFYPKLSKAFKLKDALIAENTEAAAKRLTQQEKPSDDHIKCAVDLMVHRESKMAEKEGRAPQYHSPSISDELYGFVIAGHETSSTTICWGLKYLTTNTEAQRKLRAALRKAFPRAADAGIEPSAKELAKAHIPYLDAFIEETLRMGCTTPANSRTSTVDTEILGYHIPKGTDIFMLTTGPSYRMAPFKIENSRRSTSSVMSEDKIGNWDKQDIGEFKPERWLVTRENGEVEFNLRAGPINTFGGGLRGCFGKKLAYVTLRLVFALIVWKFELEPTPPELSTYAGRDVLTHAPQQVYLRLAEPKA</sequence>
<keyword evidence="4 5" id="KW-0408">Iron</keyword>
<name>A0A9P4UKU3_9PEZI</name>
<evidence type="ECO:0000256" key="3">
    <source>
        <dbReference type="ARBA" id="ARBA00022723"/>
    </source>
</evidence>
<dbReference type="InterPro" id="IPR036396">
    <property type="entry name" value="Cyt_P450_sf"/>
</dbReference>
<dbReference type="Gene3D" id="1.10.630.10">
    <property type="entry name" value="Cytochrome P450"/>
    <property type="match status" value="1"/>
</dbReference>
<evidence type="ECO:0000256" key="1">
    <source>
        <dbReference type="ARBA" id="ARBA00001971"/>
    </source>
</evidence>
<dbReference type="GO" id="GO:0004497">
    <property type="term" value="F:monooxygenase activity"/>
    <property type="evidence" value="ECO:0007669"/>
    <property type="project" value="UniProtKB-KW"/>
</dbReference>
<dbReference type="InterPro" id="IPR001128">
    <property type="entry name" value="Cyt_P450"/>
</dbReference>
<evidence type="ECO:0000256" key="6">
    <source>
        <dbReference type="RuleBase" id="RU000461"/>
    </source>
</evidence>
<dbReference type="InterPro" id="IPR017972">
    <property type="entry name" value="Cyt_P450_CS"/>
</dbReference>
<keyword evidence="8" id="KW-1185">Reference proteome</keyword>
<dbReference type="OrthoDB" id="1470350at2759"/>
<dbReference type="GO" id="GO:0005506">
    <property type="term" value="F:iron ion binding"/>
    <property type="evidence" value="ECO:0007669"/>
    <property type="project" value="InterPro"/>
</dbReference>
<evidence type="ECO:0000313" key="8">
    <source>
        <dbReference type="Proteomes" id="UP000799441"/>
    </source>
</evidence>
<comment type="similarity">
    <text evidence="2 6">Belongs to the cytochrome P450 family.</text>
</comment>
<organism evidence="7 8">
    <name type="scientific">Polychaeton citri CBS 116435</name>
    <dbReference type="NCBI Taxonomy" id="1314669"/>
    <lineage>
        <taxon>Eukaryota</taxon>
        <taxon>Fungi</taxon>
        <taxon>Dikarya</taxon>
        <taxon>Ascomycota</taxon>
        <taxon>Pezizomycotina</taxon>
        <taxon>Dothideomycetes</taxon>
        <taxon>Dothideomycetidae</taxon>
        <taxon>Capnodiales</taxon>
        <taxon>Capnodiaceae</taxon>
        <taxon>Polychaeton</taxon>
    </lineage>
</organism>
<dbReference type="Proteomes" id="UP000799441">
    <property type="component" value="Unassembled WGS sequence"/>
</dbReference>
<dbReference type="PRINTS" id="PR00463">
    <property type="entry name" value="EP450I"/>
</dbReference>
<dbReference type="PANTHER" id="PTHR24305:SF232">
    <property type="entry name" value="P450, PUTATIVE (EUROFUNG)-RELATED"/>
    <property type="match status" value="1"/>
</dbReference>
<keyword evidence="6" id="KW-0560">Oxidoreductase</keyword>
<evidence type="ECO:0000256" key="5">
    <source>
        <dbReference type="PIRSR" id="PIRSR602401-1"/>
    </source>
</evidence>
<comment type="caution">
    <text evidence="7">The sequence shown here is derived from an EMBL/GenBank/DDBJ whole genome shotgun (WGS) entry which is preliminary data.</text>
</comment>
<dbReference type="PROSITE" id="PS00086">
    <property type="entry name" value="CYTOCHROME_P450"/>
    <property type="match status" value="1"/>
</dbReference>
<keyword evidence="5 6" id="KW-0349">Heme</keyword>
<proteinExistence type="inferred from homology"/>